<dbReference type="Proteomes" id="UP000178040">
    <property type="component" value="Unassembled WGS sequence"/>
</dbReference>
<protein>
    <recommendedName>
        <fullName evidence="4">Glycosyltransferase RgtA/B/C/D-like domain-containing protein</fullName>
    </recommendedName>
</protein>
<accession>A0A1F7IN94</accession>
<organism evidence="2 3">
    <name type="scientific">Candidatus Roizmanbacteria bacterium RIFCSPLOWO2_01_FULL_37_16</name>
    <dbReference type="NCBI Taxonomy" id="1802058"/>
    <lineage>
        <taxon>Bacteria</taxon>
        <taxon>Candidatus Roizmaniibacteriota</taxon>
    </lineage>
</organism>
<feature type="transmembrane region" description="Helical" evidence="1">
    <location>
        <begin position="390"/>
        <end position="412"/>
    </location>
</feature>
<evidence type="ECO:0000313" key="3">
    <source>
        <dbReference type="Proteomes" id="UP000178040"/>
    </source>
</evidence>
<name>A0A1F7IN94_9BACT</name>
<proteinExistence type="predicted"/>
<feature type="transmembrane region" description="Helical" evidence="1">
    <location>
        <begin position="253"/>
        <end position="283"/>
    </location>
</feature>
<feature type="transmembrane region" description="Helical" evidence="1">
    <location>
        <begin position="174"/>
        <end position="201"/>
    </location>
</feature>
<evidence type="ECO:0008006" key="4">
    <source>
        <dbReference type="Google" id="ProtNLM"/>
    </source>
</evidence>
<sequence length="567" mass="66150">MKTERIIDKIKSFSLLAWENKFYRHLLFAIATLISLFTIGYYFGTFDQASHIPFLKKFADPSLYPNDYFLNLRLYHYSFFWLLFLPFYKLGILEITMFIVYISILYLTFWGLWNISKKLFNSPLTSFLTIIVFTLPHVGFSGLPLIEFSLLNRTFVLPFLLMAINLYLDKRYILAFFLLGILYNLHVVSVNFVLFMFLFASIIKIKKVGLKNIIVRLIIFIIGALPVLLWKVKGSPVELGVNSEWFWIISRGILYHMFYFVGSNLFITLLPLGGISSVILFIISRNSLKRLQHTSTITLFMLALFIILIIQTLASYVYPSTIIIQSQLMRAGVFILIFSLLYFIHYIVTLYESKKINNLDLSMFSLTTIFSLSPAALLVVWLTRKILSPHYWATFTTIITTVVFISIAIMSFSSNIWRPGIYIFPPKSSFYDVQLWARAHSQRDDIFITPPYKEWFYEIAWRAGSERSTLVSLFDLAEIAIVPSGLSSWKERFARIAPEVIDKFEGDVFSNYRQTYQAYYSLSAFDFKQIAKTFKASYIVVEKPHLYNLPKVYENEGYLVYDLRKVQ</sequence>
<feature type="transmembrane region" description="Helical" evidence="1">
    <location>
        <begin position="295"/>
        <end position="319"/>
    </location>
</feature>
<dbReference type="EMBL" id="MGAI01000021">
    <property type="protein sequence ID" value="OGK44823.1"/>
    <property type="molecule type" value="Genomic_DNA"/>
</dbReference>
<reference evidence="2 3" key="1">
    <citation type="journal article" date="2016" name="Nat. Commun.">
        <title>Thousands of microbial genomes shed light on interconnected biogeochemical processes in an aquifer system.</title>
        <authorList>
            <person name="Anantharaman K."/>
            <person name="Brown C.T."/>
            <person name="Hug L.A."/>
            <person name="Sharon I."/>
            <person name="Castelle C.J."/>
            <person name="Probst A.J."/>
            <person name="Thomas B.C."/>
            <person name="Singh A."/>
            <person name="Wilkins M.J."/>
            <person name="Karaoz U."/>
            <person name="Brodie E.L."/>
            <person name="Williams K.H."/>
            <person name="Hubbard S.S."/>
            <person name="Banfield J.F."/>
        </authorList>
    </citation>
    <scope>NUCLEOTIDE SEQUENCE [LARGE SCALE GENOMIC DNA]</scope>
</reference>
<comment type="caution">
    <text evidence="2">The sequence shown here is derived from an EMBL/GenBank/DDBJ whole genome shotgun (WGS) entry which is preliminary data.</text>
</comment>
<feature type="transmembrane region" description="Helical" evidence="1">
    <location>
        <begin position="119"/>
        <end position="138"/>
    </location>
</feature>
<feature type="transmembrane region" description="Helical" evidence="1">
    <location>
        <begin position="95"/>
        <end position="113"/>
    </location>
</feature>
<evidence type="ECO:0000313" key="2">
    <source>
        <dbReference type="EMBL" id="OGK44823.1"/>
    </source>
</evidence>
<keyword evidence="1" id="KW-0812">Transmembrane</keyword>
<gene>
    <name evidence="2" type="ORF">A3B40_05250</name>
</gene>
<feature type="transmembrane region" description="Helical" evidence="1">
    <location>
        <begin position="363"/>
        <end position="384"/>
    </location>
</feature>
<feature type="transmembrane region" description="Helical" evidence="1">
    <location>
        <begin position="21"/>
        <end position="43"/>
    </location>
</feature>
<keyword evidence="1" id="KW-0472">Membrane</keyword>
<dbReference type="AlphaFoldDB" id="A0A1F7IN94"/>
<feature type="transmembrane region" description="Helical" evidence="1">
    <location>
        <begin position="331"/>
        <end position="351"/>
    </location>
</feature>
<feature type="transmembrane region" description="Helical" evidence="1">
    <location>
        <begin position="150"/>
        <end position="168"/>
    </location>
</feature>
<feature type="transmembrane region" description="Helical" evidence="1">
    <location>
        <begin position="213"/>
        <end position="233"/>
    </location>
</feature>
<evidence type="ECO:0000256" key="1">
    <source>
        <dbReference type="SAM" id="Phobius"/>
    </source>
</evidence>
<keyword evidence="1" id="KW-1133">Transmembrane helix</keyword>